<dbReference type="EMBL" id="LNYI01000011">
    <property type="protein sequence ID" value="KTD23898.1"/>
    <property type="molecule type" value="Genomic_DNA"/>
</dbReference>
<proteinExistence type="predicted"/>
<reference evidence="1 2" key="1">
    <citation type="submission" date="2015-11" db="EMBL/GenBank/DDBJ databases">
        <title>Genomic analysis of 38 Legionella species identifies large and diverse effector repertoires.</title>
        <authorList>
            <person name="Burstein D."/>
            <person name="Amaro F."/>
            <person name="Zusman T."/>
            <person name="Lifshitz Z."/>
            <person name="Cohen O."/>
            <person name="Gilbert J.A."/>
            <person name="Pupko T."/>
            <person name="Shuman H.A."/>
            <person name="Segal G."/>
        </authorList>
    </citation>
    <scope>NUCLEOTIDE SEQUENCE [LARGE SCALE GENOMIC DNA]</scope>
    <source>
        <strain evidence="1 2">ATCC 49751</strain>
    </source>
</reference>
<organism evidence="1 2">
    <name type="scientific">Legionella lansingensis</name>
    <dbReference type="NCBI Taxonomy" id="45067"/>
    <lineage>
        <taxon>Bacteria</taxon>
        <taxon>Pseudomonadati</taxon>
        <taxon>Pseudomonadota</taxon>
        <taxon>Gammaproteobacteria</taxon>
        <taxon>Legionellales</taxon>
        <taxon>Legionellaceae</taxon>
        <taxon>Legionella</taxon>
    </lineage>
</organism>
<sequence>MNQSLNEYIQLIEQSYSSDHVKKFADNHINNNQVLILQKSCQEILQMIPLQPFACALLSAMLVEYSRQKGIHSYLVAGTLDFKGKRLFNYDPIIEQKSIVENWDGHCWVIFNDAIAEISLFRTAYSEQSPIWLNDMITNTFGKQRGAIIASHPEMEQMGLSYTPRYIFNDLQISGLLNFVEQIISKTWNIPIDSTTSRIVCPVPGFPHADAILDI</sequence>
<accession>A0A0W0VUZ8</accession>
<dbReference type="STRING" id="45067.Llan_0679"/>
<dbReference type="PATRIC" id="fig|45067.4.peg.706"/>
<evidence type="ECO:0008006" key="3">
    <source>
        <dbReference type="Google" id="ProtNLM"/>
    </source>
</evidence>
<dbReference type="eggNOG" id="ENOG50333WB">
    <property type="taxonomic scope" value="Bacteria"/>
</dbReference>
<comment type="caution">
    <text evidence="1">The sequence shown here is derived from an EMBL/GenBank/DDBJ whole genome shotgun (WGS) entry which is preliminary data.</text>
</comment>
<keyword evidence="2" id="KW-1185">Reference proteome</keyword>
<name>A0A0W0VUZ8_9GAMM</name>
<dbReference type="RefSeq" id="WP_028372109.1">
    <property type="nucleotide sequence ID" value="NZ_CAAAJD010000001.1"/>
</dbReference>
<dbReference type="OrthoDB" id="7041729at2"/>
<gene>
    <name evidence="1" type="ORF">Llan_0679</name>
</gene>
<protein>
    <recommendedName>
        <fullName evidence="3">Transglutaminase-like domain-containing protein</fullName>
    </recommendedName>
</protein>
<evidence type="ECO:0000313" key="1">
    <source>
        <dbReference type="EMBL" id="KTD23898.1"/>
    </source>
</evidence>
<evidence type="ECO:0000313" key="2">
    <source>
        <dbReference type="Proteomes" id="UP000054869"/>
    </source>
</evidence>
<dbReference type="AlphaFoldDB" id="A0A0W0VUZ8"/>
<dbReference type="Proteomes" id="UP000054869">
    <property type="component" value="Unassembled WGS sequence"/>
</dbReference>